<reference evidence="4 5" key="1">
    <citation type="journal article" date="2018" name="Elife">
        <title>Discovery and characterization of a prevalent human gut bacterial enzyme sufficient for the inactivation of a family of plant toxins.</title>
        <authorList>
            <person name="Koppel N."/>
            <person name="Bisanz J.E."/>
            <person name="Pandelia M.E."/>
            <person name="Turnbaugh P.J."/>
            <person name="Balskus E.P."/>
        </authorList>
    </citation>
    <scope>NUCLEOTIDE SEQUENCE [LARGE SCALE GENOMIC DNA]</scope>
    <source>
        <strain evidence="4 5">W1 BHI 6</strain>
    </source>
</reference>
<gene>
    <name evidence="4" type="ORF">C1875_08985</name>
</gene>
<protein>
    <submittedName>
        <fullName evidence="4">ABC transporter</fullName>
    </submittedName>
</protein>
<feature type="domain" description="ABC-type uncharacterised transport system" evidence="2">
    <location>
        <begin position="199"/>
        <end position="436"/>
    </location>
</feature>
<evidence type="ECO:0000313" key="5">
    <source>
        <dbReference type="Proteomes" id="UP000253970"/>
    </source>
</evidence>
<feature type="transmembrane region" description="Helical" evidence="1">
    <location>
        <begin position="471"/>
        <end position="492"/>
    </location>
</feature>
<dbReference type="InterPro" id="IPR019196">
    <property type="entry name" value="ABC_transp_unknown"/>
</dbReference>
<dbReference type="InterPro" id="IPR055396">
    <property type="entry name" value="DUF7088"/>
</dbReference>
<evidence type="ECO:0000259" key="3">
    <source>
        <dbReference type="Pfam" id="PF23357"/>
    </source>
</evidence>
<dbReference type="AlphaFoldDB" id="A0A369MFK3"/>
<feature type="domain" description="DUF7088" evidence="3">
    <location>
        <begin position="76"/>
        <end position="157"/>
    </location>
</feature>
<sequence>MGACSTSVRSRVGRMRDAVVRTFSKEHLRELFTGRSFKTGGYTAAVCVAVIGICIAAVLVVEALPASLTEWDISQEQTTSISQETADYVAGLEDDVTIYLIAEEGEEDERIVRLLQQYADASDRVSVVQKDPVLYPAFTSQYTSDEVTGNSLIVTCGDEYRLVDYYDIYTMSSSSYSYEFGGESAVTSALVALTTDELPVVYTLTGHGESDLPTGVASSIESANIETTELNLLASDAVPEDADAVLAYAPTSDLSTDEKDKLLAYLEQGGSLLLFTDYSAEDLPNFDDVMNAYGLEAVDGIIVEGDGSHALSGYPYYLLPDIGDHDITEGLADANAYVLVPLAHGIAEIDSYRSSLTITPLLSTSTSAYVKADAYNAETLAKEDGDVSGSTMVGAAVTEAVGDEEETRVVWFSSSQFLDTSLDKQVGGNNSKLVVNALAWLADAEDAATIAVASKGLGTTMITIDSSSASVVSAFVVGVVPLFFLICGFVVWRSRRRL</sequence>
<dbReference type="Pfam" id="PF23357">
    <property type="entry name" value="DUF7088"/>
    <property type="match status" value="1"/>
</dbReference>
<dbReference type="Pfam" id="PF09822">
    <property type="entry name" value="ABC_transp_aux"/>
    <property type="match status" value="1"/>
</dbReference>
<evidence type="ECO:0000259" key="2">
    <source>
        <dbReference type="Pfam" id="PF09822"/>
    </source>
</evidence>
<dbReference type="EMBL" id="PPTU01000012">
    <property type="protein sequence ID" value="RDB69771.1"/>
    <property type="molecule type" value="Genomic_DNA"/>
</dbReference>
<name>A0A369MFK3_EGGLN</name>
<dbReference type="Proteomes" id="UP000253970">
    <property type="component" value="Unassembled WGS sequence"/>
</dbReference>
<keyword evidence="1" id="KW-0472">Membrane</keyword>
<evidence type="ECO:0000256" key="1">
    <source>
        <dbReference type="SAM" id="Phobius"/>
    </source>
</evidence>
<dbReference type="InterPro" id="IPR029062">
    <property type="entry name" value="Class_I_gatase-like"/>
</dbReference>
<dbReference type="RefSeq" id="WP_114533985.1">
    <property type="nucleotide sequence ID" value="NZ_PPTU01000012.1"/>
</dbReference>
<organism evidence="4 5">
    <name type="scientific">Eggerthella lenta</name>
    <name type="common">Eubacterium lentum</name>
    <dbReference type="NCBI Taxonomy" id="84112"/>
    <lineage>
        <taxon>Bacteria</taxon>
        <taxon>Bacillati</taxon>
        <taxon>Actinomycetota</taxon>
        <taxon>Coriobacteriia</taxon>
        <taxon>Eggerthellales</taxon>
        <taxon>Eggerthellaceae</taxon>
        <taxon>Eggerthella</taxon>
    </lineage>
</organism>
<evidence type="ECO:0000313" key="4">
    <source>
        <dbReference type="EMBL" id="RDB69771.1"/>
    </source>
</evidence>
<dbReference type="SUPFAM" id="SSF52317">
    <property type="entry name" value="Class I glutamine amidotransferase-like"/>
    <property type="match status" value="1"/>
</dbReference>
<proteinExistence type="predicted"/>
<keyword evidence="1" id="KW-0812">Transmembrane</keyword>
<comment type="caution">
    <text evidence="4">The sequence shown here is derived from an EMBL/GenBank/DDBJ whole genome shotgun (WGS) entry which is preliminary data.</text>
</comment>
<feature type="transmembrane region" description="Helical" evidence="1">
    <location>
        <begin position="39"/>
        <end position="61"/>
    </location>
</feature>
<accession>A0A369MFK3</accession>
<keyword evidence="1" id="KW-1133">Transmembrane helix</keyword>